<accession>A0A1F7I6Z9</accession>
<dbReference type="SUPFAM" id="SSF57603">
    <property type="entry name" value="FnI-like domain"/>
    <property type="match status" value="1"/>
</dbReference>
<evidence type="ECO:0000313" key="2">
    <source>
        <dbReference type="EMBL" id="OGK39131.1"/>
    </source>
</evidence>
<protein>
    <recommendedName>
        <fullName evidence="4">Pacifastin domain-containing protein</fullName>
    </recommendedName>
</protein>
<proteinExistence type="predicted"/>
<evidence type="ECO:0008006" key="4">
    <source>
        <dbReference type="Google" id="ProtNLM"/>
    </source>
</evidence>
<evidence type="ECO:0000256" key="1">
    <source>
        <dbReference type="SAM" id="Phobius"/>
    </source>
</evidence>
<dbReference type="Gene3D" id="2.10.70.10">
    <property type="entry name" value="Complement Module, domain 1"/>
    <property type="match status" value="1"/>
</dbReference>
<sequence>MNNKINISALLVMIFILGLMLGYFLGKEQSLKKLNEINPLKKACVYNGKTYQHGQGFQAEDGCNSCGCDNGQITCTTIAC</sequence>
<keyword evidence="1" id="KW-0472">Membrane</keyword>
<name>A0A1F7I6Z9_9BACT</name>
<gene>
    <name evidence="2" type="ORF">A3A74_08350</name>
</gene>
<organism evidence="2 3">
    <name type="scientific">Candidatus Roizmanbacteria bacterium RIFCSPLOWO2_01_FULL_35_13</name>
    <dbReference type="NCBI Taxonomy" id="1802055"/>
    <lineage>
        <taxon>Bacteria</taxon>
        <taxon>Candidatus Roizmaniibacteriota</taxon>
    </lineage>
</organism>
<evidence type="ECO:0000313" key="3">
    <source>
        <dbReference type="Proteomes" id="UP000179270"/>
    </source>
</evidence>
<dbReference type="EMBL" id="MGAF01000057">
    <property type="protein sequence ID" value="OGK39131.1"/>
    <property type="molecule type" value="Genomic_DNA"/>
</dbReference>
<keyword evidence="1" id="KW-0812">Transmembrane</keyword>
<feature type="transmembrane region" description="Helical" evidence="1">
    <location>
        <begin position="6"/>
        <end position="25"/>
    </location>
</feature>
<reference evidence="2 3" key="1">
    <citation type="journal article" date="2016" name="Nat. Commun.">
        <title>Thousands of microbial genomes shed light on interconnected biogeochemical processes in an aquifer system.</title>
        <authorList>
            <person name="Anantharaman K."/>
            <person name="Brown C.T."/>
            <person name="Hug L.A."/>
            <person name="Sharon I."/>
            <person name="Castelle C.J."/>
            <person name="Probst A.J."/>
            <person name="Thomas B.C."/>
            <person name="Singh A."/>
            <person name="Wilkins M.J."/>
            <person name="Karaoz U."/>
            <person name="Brodie E.L."/>
            <person name="Williams K.H."/>
            <person name="Hubbard S.S."/>
            <person name="Banfield J.F."/>
        </authorList>
    </citation>
    <scope>NUCLEOTIDE SEQUENCE [LARGE SCALE GENOMIC DNA]</scope>
</reference>
<dbReference type="AlphaFoldDB" id="A0A1F7I6Z9"/>
<comment type="caution">
    <text evidence="2">The sequence shown here is derived from an EMBL/GenBank/DDBJ whole genome shotgun (WGS) entry which is preliminary data.</text>
</comment>
<keyword evidence="1" id="KW-1133">Transmembrane helix</keyword>
<dbReference type="Proteomes" id="UP000179270">
    <property type="component" value="Unassembled WGS sequence"/>
</dbReference>